<keyword evidence="4 7" id="KW-0812">Transmembrane</keyword>
<dbReference type="HOGENOM" id="CLU_101297_0_2_7"/>
<dbReference type="OrthoDB" id="5459330at2"/>
<organism evidence="8 9">
    <name type="scientific">Nitratifractor salsuginis (strain DSM 16511 / JCM 12458 / E9I37-1)</name>
    <dbReference type="NCBI Taxonomy" id="749222"/>
    <lineage>
        <taxon>Bacteria</taxon>
        <taxon>Pseudomonadati</taxon>
        <taxon>Campylobacterota</taxon>
        <taxon>Epsilonproteobacteria</taxon>
        <taxon>Campylobacterales</taxon>
        <taxon>Sulfurovaceae</taxon>
        <taxon>Nitratifractor</taxon>
    </lineage>
</organism>
<dbReference type="Pfam" id="PF03773">
    <property type="entry name" value="ArsP_1"/>
    <property type="match status" value="1"/>
</dbReference>
<feature type="transmembrane region" description="Helical" evidence="7">
    <location>
        <begin position="83"/>
        <end position="102"/>
    </location>
</feature>
<evidence type="ECO:0000256" key="1">
    <source>
        <dbReference type="ARBA" id="ARBA00004651"/>
    </source>
</evidence>
<evidence type="ECO:0008006" key="10">
    <source>
        <dbReference type="Google" id="ProtNLM"/>
    </source>
</evidence>
<protein>
    <recommendedName>
        <fullName evidence="10">Permease</fullName>
    </recommendedName>
</protein>
<reference evidence="9" key="2">
    <citation type="submission" date="2011-01" db="EMBL/GenBank/DDBJ databases">
        <title>The complete genome of Nitratifractor salsuginis DSM 16511.</title>
        <authorList>
            <consortium name="US DOE Joint Genome Institute (JGI-PGF)"/>
            <person name="Lucas S."/>
            <person name="Copeland A."/>
            <person name="Lapidus A."/>
            <person name="Bruce D."/>
            <person name="Goodwin L."/>
            <person name="Pitluck S."/>
            <person name="Kyrpides N."/>
            <person name="Mavromatis K."/>
            <person name="Ivanova N."/>
            <person name="Mikhailova N."/>
            <person name="Zeytun A."/>
            <person name="Detter J.C."/>
            <person name="Tapia R."/>
            <person name="Han C."/>
            <person name="Land M."/>
            <person name="Hauser L."/>
            <person name="Markowitz V."/>
            <person name="Cheng J.-F."/>
            <person name="Hugenholtz P."/>
            <person name="Woyke T."/>
            <person name="Wu D."/>
            <person name="Tindall B."/>
            <person name="Schuetze A."/>
            <person name="Brambilla E."/>
            <person name="Klenk H.-P."/>
            <person name="Eisen J.A."/>
        </authorList>
    </citation>
    <scope>NUCLEOTIDE SEQUENCE [LARGE SCALE GENOMIC DNA]</scope>
    <source>
        <strain evidence="9">DSM 16511 / JCM 12458 / E9I37-1</strain>
    </source>
</reference>
<dbReference type="AlphaFoldDB" id="E6X2G2"/>
<evidence type="ECO:0000256" key="5">
    <source>
        <dbReference type="ARBA" id="ARBA00022989"/>
    </source>
</evidence>
<sequence>MSEKRRKFRWRGLRLLGGVVLLYLLLWLAGSPGVGPALQKTGHILKMLLPILAVAVFLAALINTWLNPKALARHLGEESGWRGWLIALGAGVLSHGPMYAWYPLIEDLRRHGMRDGLVAAFFYARAIKVPLLPMMVAYFGLDFTIVLTLLTLGAAWLQGMVMDRWTLRSLSER</sequence>
<keyword evidence="3" id="KW-1003">Cell membrane</keyword>
<dbReference type="InterPro" id="IPR005524">
    <property type="entry name" value="DUF318"/>
</dbReference>
<evidence type="ECO:0000256" key="2">
    <source>
        <dbReference type="ARBA" id="ARBA00006386"/>
    </source>
</evidence>
<reference evidence="8 9" key="1">
    <citation type="journal article" date="2011" name="Stand. Genomic Sci.">
        <title>Complete genome sequence of Nitratifractor salsuginis type strain (E9I37-1).</title>
        <authorList>
            <person name="Anderson I."/>
            <person name="Sikorski J."/>
            <person name="Zeytun A."/>
            <person name="Nolan M."/>
            <person name="Lapidus A."/>
            <person name="Lucas S."/>
            <person name="Hammon N."/>
            <person name="Deshpande S."/>
            <person name="Cheng J.F."/>
            <person name="Tapia R."/>
            <person name="Han C."/>
            <person name="Goodwin L."/>
            <person name="Pitluck S."/>
            <person name="Liolios K."/>
            <person name="Pagani I."/>
            <person name="Ivanova N."/>
            <person name="Huntemann M."/>
            <person name="Mavromatis K."/>
            <person name="Ovchinikova G."/>
            <person name="Pati A."/>
            <person name="Chen A."/>
            <person name="Palaniappan K."/>
            <person name="Land M."/>
            <person name="Hauser L."/>
            <person name="Brambilla E.M."/>
            <person name="Ngatchou-Djao O.D."/>
            <person name="Rohde M."/>
            <person name="Tindall B.J."/>
            <person name="Goker M."/>
            <person name="Detter J.C."/>
            <person name="Woyke T."/>
            <person name="Bristow J."/>
            <person name="Eisen J.A."/>
            <person name="Markowitz V."/>
            <person name="Hugenholtz P."/>
            <person name="Klenk H.P."/>
            <person name="Kyrpides N.C."/>
        </authorList>
    </citation>
    <scope>NUCLEOTIDE SEQUENCE [LARGE SCALE GENOMIC DNA]</scope>
    <source>
        <strain evidence="9">DSM 16511 / JCM 12458 / E9I37-1</strain>
    </source>
</reference>
<feature type="transmembrane region" description="Helical" evidence="7">
    <location>
        <begin position="135"/>
        <end position="157"/>
    </location>
</feature>
<name>E6X2G2_NITSE</name>
<keyword evidence="6 7" id="KW-0472">Membrane</keyword>
<evidence type="ECO:0000256" key="4">
    <source>
        <dbReference type="ARBA" id="ARBA00022692"/>
    </source>
</evidence>
<dbReference type="EMBL" id="CP002452">
    <property type="protein sequence ID" value="ADV47167.1"/>
    <property type="molecule type" value="Genomic_DNA"/>
</dbReference>
<accession>E6X2G2</accession>
<evidence type="ECO:0000256" key="6">
    <source>
        <dbReference type="ARBA" id="ARBA00023136"/>
    </source>
</evidence>
<proteinExistence type="inferred from homology"/>
<feature type="transmembrane region" description="Helical" evidence="7">
    <location>
        <begin position="42"/>
        <end position="62"/>
    </location>
</feature>
<dbReference type="Proteomes" id="UP000008633">
    <property type="component" value="Chromosome"/>
</dbReference>
<evidence type="ECO:0000313" key="8">
    <source>
        <dbReference type="EMBL" id="ADV47167.1"/>
    </source>
</evidence>
<evidence type="ECO:0000256" key="3">
    <source>
        <dbReference type="ARBA" id="ARBA00022475"/>
    </source>
</evidence>
<comment type="similarity">
    <text evidence="2">Belongs to the UPF0718 family.</text>
</comment>
<dbReference type="eggNOG" id="COG0701">
    <property type="taxonomic scope" value="Bacteria"/>
</dbReference>
<dbReference type="GO" id="GO:0005886">
    <property type="term" value="C:plasma membrane"/>
    <property type="evidence" value="ECO:0007669"/>
    <property type="project" value="UniProtKB-SubCell"/>
</dbReference>
<dbReference type="RefSeq" id="WP_013554852.1">
    <property type="nucleotide sequence ID" value="NC_014935.1"/>
</dbReference>
<feature type="transmembrane region" description="Helical" evidence="7">
    <location>
        <begin position="12"/>
        <end position="30"/>
    </location>
</feature>
<gene>
    <name evidence="8" type="ordered locus">Nitsa_1923</name>
</gene>
<evidence type="ECO:0000256" key="7">
    <source>
        <dbReference type="SAM" id="Phobius"/>
    </source>
</evidence>
<keyword evidence="5 7" id="KW-1133">Transmembrane helix</keyword>
<dbReference type="KEGG" id="nsa:Nitsa_1923"/>
<comment type="subcellular location">
    <subcellularLocation>
        <location evidence="1">Cell membrane</location>
        <topology evidence="1">Multi-pass membrane protein</topology>
    </subcellularLocation>
</comment>
<evidence type="ECO:0000313" key="9">
    <source>
        <dbReference type="Proteomes" id="UP000008633"/>
    </source>
</evidence>
<keyword evidence="9" id="KW-1185">Reference proteome</keyword>
<dbReference type="STRING" id="749222.Nitsa_1923"/>